<dbReference type="Gene3D" id="3.20.20.370">
    <property type="entry name" value="Glycoside hydrolase/deacetylase"/>
    <property type="match status" value="1"/>
</dbReference>
<dbReference type="InterPro" id="IPR011330">
    <property type="entry name" value="Glyco_hydro/deAcase_b/a-brl"/>
</dbReference>
<evidence type="ECO:0000313" key="3">
    <source>
        <dbReference type="Proteomes" id="UP000501058"/>
    </source>
</evidence>
<dbReference type="PANTHER" id="PTHR10587">
    <property type="entry name" value="GLYCOSYL TRANSFERASE-RELATED"/>
    <property type="match status" value="1"/>
</dbReference>
<dbReference type="Proteomes" id="UP000501058">
    <property type="component" value="Chromosome"/>
</dbReference>
<reference evidence="2 3" key="1">
    <citation type="submission" date="2020-03" db="EMBL/GenBank/DDBJ databases">
        <title>Propioniciclava sp. nov., isolated from Hydrophilus acuminatus.</title>
        <authorList>
            <person name="Hyun D.-W."/>
            <person name="Bae J.-W."/>
        </authorList>
    </citation>
    <scope>NUCLEOTIDE SEQUENCE [LARGE SCALE GENOMIC DNA]</scope>
    <source>
        <strain evidence="2 3">HDW11</strain>
    </source>
</reference>
<organism evidence="2 3">
    <name type="scientific">Propioniciclava coleopterorum</name>
    <dbReference type="NCBI Taxonomy" id="2714937"/>
    <lineage>
        <taxon>Bacteria</taxon>
        <taxon>Bacillati</taxon>
        <taxon>Actinomycetota</taxon>
        <taxon>Actinomycetes</taxon>
        <taxon>Propionibacteriales</taxon>
        <taxon>Propionibacteriaceae</taxon>
        <taxon>Propioniciclava</taxon>
    </lineage>
</organism>
<gene>
    <name evidence="2" type="ORF">G7070_15280</name>
</gene>
<dbReference type="EMBL" id="CP049865">
    <property type="protein sequence ID" value="QIK74008.1"/>
    <property type="molecule type" value="Genomic_DNA"/>
</dbReference>
<dbReference type="AlphaFoldDB" id="A0A6G7YBJ2"/>
<name>A0A6G7YBJ2_9ACTN</name>
<sequence length="210" mass="22530">MNSRTAQVAGRLVDRVETAEKVVALTFDDGPTAADTDAILWLLAQRGVPATFYVNGGVAAANPGQLERLVAAGHELGNHTQDHKRLIFVTPDGVAAQVEPTDAAIRAAGYDGPITFRPPNAKKLVVAPVWLAQHDRTTVMWDVEAEDFGGGPPQPASDIAERVLAQVRPGSIVLLHPWNGRAATQEATGEVIDELRRRGYRFVTVSELIG</sequence>
<dbReference type="SUPFAM" id="SSF88713">
    <property type="entry name" value="Glycoside hydrolase/deacetylase"/>
    <property type="match status" value="1"/>
</dbReference>
<proteinExistence type="predicted"/>
<dbReference type="InterPro" id="IPR050248">
    <property type="entry name" value="Polysacc_deacetylase_ArnD"/>
</dbReference>
<dbReference type="GO" id="GO:0016810">
    <property type="term" value="F:hydrolase activity, acting on carbon-nitrogen (but not peptide) bonds"/>
    <property type="evidence" value="ECO:0007669"/>
    <property type="project" value="InterPro"/>
</dbReference>
<feature type="domain" description="NodB homology" evidence="1">
    <location>
        <begin position="21"/>
        <end position="203"/>
    </location>
</feature>
<protein>
    <submittedName>
        <fullName evidence="2">Polysaccharide deacetylase family protein</fullName>
    </submittedName>
</protein>
<keyword evidence="3" id="KW-1185">Reference proteome</keyword>
<dbReference type="Pfam" id="PF01522">
    <property type="entry name" value="Polysacc_deac_1"/>
    <property type="match status" value="1"/>
</dbReference>
<dbReference type="GO" id="GO:0005975">
    <property type="term" value="P:carbohydrate metabolic process"/>
    <property type="evidence" value="ECO:0007669"/>
    <property type="project" value="InterPro"/>
</dbReference>
<accession>A0A6G7YBJ2</accession>
<dbReference type="PROSITE" id="PS51677">
    <property type="entry name" value="NODB"/>
    <property type="match status" value="1"/>
</dbReference>
<evidence type="ECO:0000259" key="1">
    <source>
        <dbReference type="PROSITE" id="PS51677"/>
    </source>
</evidence>
<dbReference type="InterPro" id="IPR002509">
    <property type="entry name" value="NODB_dom"/>
</dbReference>
<dbReference type="KEGG" id="prv:G7070_15280"/>
<evidence type="ECO:0000313" key="2">
    <source>
        <dbReference type="EMBL" id="QIK74008.1"/>
    </source>
</evidence>